<evidence type="ECO:0000313" key="4">
    <source>
        <dbReference type="Proteomes" id="UP000006334"/>
    </source>
</evidence>
<protein>
    <submittedName>
        <fullName evidence="3">Probable response regulator</fullName>
    </submittedName>
</protein>
<feature type="domain" description="Response regulatory" evidence="2">
    <location>
        <begin position="12"/>
        <end position="134"/>
    </location>
</feature>
<dbReference type="eggNOG" id="COG2197">
    <property type="taxonomic scope" value="Bacteria"/>
</dbReference>
<feature type="modified residue" description="4-aspartylphosphate" evidence="1">
    <location>
        <position position="67"/>
    </location>
</feature>
<keyword evidence="1" id="KW-0597">Phosphoprotein</keyword>
<dbReference type="InterPro" id="IPR052893">
    <property type="entry name" value="TCS_response_regulator"/>
</dbReference>
<dbReference type="RefSeq" id="WP_008846492.1">
    <property type="nucleotide sequence ID" value="NZ_BAEN01000076.1"/>
</dbReference>
<dbReference type="AlphaFoldDB" id="K6YZQ0"/>
<dbReference type="CDD" id="cd17557">
    <property type="entry name" value="REC_Rcp-like"/>
    <property type="match status" value="1"/>
</dbReference>
<dbReference type="Proteomes" id="UP000006334">
    <property type="component" value="Unassembled WGS sequence"/>
</dbReference>
<dbReference type="InterPro" id="IPR001789">
    <property type="entry name" value="Sig_transdc_resp-reg_receiver"/>
</dbReference>
<dbReference type="SUPFAM" id="SSF52172">
    <property type="entry name" value="CheY-like"/>
    <property type="match status" value="1"/>
</dbReference>
<sequence>MLYENVTTRKATVFLVDDDDLDAIAVERGFKKHKIVNPIVRAKNGMEALEMLRSFHDVRAPYVVLLDINMPKMDGLTLLKKIRDDDILAQSVVFILTTSDAEKDKFEAYNLNVAGYCLKQNSGNDFTNFVKMLDNFWRVVELPEIY</sequence>
<gene>
    <name evidence="3" type="ORF">GLIP_4079</name>
</gene>
<evidence type="ECO:0000256" key="1">
    <source>
        <dbReference type="PROSITE-ProRule" id="PRU00169"/>
    </source>
</evidence>
<dbReference type="GO" id="GO:0000160">
    <property type="term" value="P:phosphorelay signal transduction system"/>
    <property type="evidence" value="ECO:0007669"/>
    <property type="project" value="InterPro"/>
</dbReference>
<keyword evidence="4" id="KW-1185">Reference proteome</keyword>
<dbReference type="SMART" id="SM00448">
    <property type="entry name" value="REC"/>
    <property type="match status" value="1"/>
</dbReference>
<reference evidence="3 4" key="1">
    <citation type="journal article" date="2017" name="Antonie Van Leeuwenhoek">
        <title>Rhizobium rhizosphaerae sp. nov., a novel species isolated from rice rhizosphere.</title>
        <authorList>
            <person name="Zhao J.J."/>
            <person name="Zhang J."/>
            <person name="Zhang R.J."/>
            <person name="Zhang C.W."/>
            <person name="Yin H.Q."/>
            <person name="Zhang X.X."/>
        </authorList>
    </citation>
    <scope>NUCLEOTIDE SEQUENCE [LARGE SCALE GENOMIC DNA]</scope>
    <source>
        <strain evidence="3 4">E3</strain>
    </source>
</reference>
<organism evidence="3 4">
    <name type="scientific">Aliiglaciecola lipolytica E3</name>
    <dbReference type="NCBI Taxonomy" id="1127673"/>
    <lineage>
        <taxon>Bacteria</taxon>
        <taxon>Pseudomonadati</taxon>
        <taxon>Pseudomonadota</taxon>
        <taxon>Gammaproteobacteria</taxon>
        <taxon>Alteromonadales</taxon>
        <taxon>Alteromonadaceae</taxon>
        <taxon>Aliiglaciecola</taxon>
    </lineage>
</organism>
<evidence type="ECO:0000313" key="3">
    <source>
        <dbReference type="EMBL" id="GAC16690.1"/>
    </source>
</evidence>
<dbReference type="InterPro" id="IPR011006">
    <property type="entry name" value="CheY-like_superfamily"/>
</dbReference>
<dbReference type="OrthoDB" id="9796655at2"/>
<accession>K6YZQ0</accession>
<dbReference type="PROSITE" id="PS50110">
    <property type="entry name" value="RESPONSE_REGULATORY"/>
    <property type="match status" value="1"/>
</dbReference>
<proteinExistence type="predicted"/>
<dbReference type="Pfam" id="PF00072">
    <property type="entry name" value="Response_reg"/>
    <property type="match status" value="1"/>
</dbReference>
<evidence type="ECO:0000259" key="2">
    <source>
        <dbReference type="PROSITE" id="PS50110"/>
    </source>
</evidence>
<dbReference type="EMBL" id="BAEN01000076">
    <property type="protein sequence ID" value="GAC16690.1"/>
    <property type="molecule type" value="Genomic_DNA"/>
</dbReference>
<dbReference type="Gene3D" id="3.40.50.2300">
    <property type="match status" value="1"/>
</dbReference>
<name>K6YZQ0_9ALTE</name>
<dbReference type="STRING" id="1127673.GLIP_4079"/>
<dbReference type="PANTHER" id="PTHR44520:SF2">
    <property type="entry name" value="RESPONSE REGULATOR RCP1"/>
    <property type="match status" value="1"/>
</dbReference>
<dbReference type="PANTHER" id="PTHR44520">
    <property type="entry name" value="RESPONSE REGULATOR RCP1-RELATED"/>
    <property type="match status" value="1"/>
</dbReference>
<comment type="caution">
    <text evidence="3">The sequence shown here is derived from an EMBL/GenBank/DDBJ whole genome shotgun (WGS) entry which is preliminary data.</text>
</comment>